<evidence type="ECO:0000256" key="6">
    <source>
        <dbReference type="SAM" id="Phobius"/>
    </source>
</evidence>
<dbReference type="KEGG" id="lrs:PX52LOC_08173"/>
<dbReference type="PANTHER" id="PTHR20855">
    <property type="entry name" value="ADIPOR/PROGESTIN RECEPTOR-RELATED"/>
    <property type="match status" value="1"/>
</dbReference>
<evidence type="ECO:0000256" key="3">
    <source>
        <dbReference type="ARBA" id="ARBA00022989"/>
    </source>
</evidence>
<sequence length="256" mass="28592">MDFHDRVSSATHLFGAVWCLFVGLFLVRITRRQPLSRRLSILAYSLSAVTLYTFSGLFHGIEHPSPETRRVWQLLDQSAIYWLIVGSNVPVAVYLLSPLSRNLQLGGMVLLAAGGTACLWLLPQVPHDLLIGLYVGLGVISLIPLRRYVQLLGWGGLFWIFLLTGFYIGGAVFEAIKWPTLLRAEDGRTVIGPHELLHLCDIAGTAAHLRLLLHFIIPFGWPPRPMEEAEGKRWYHFRGTGITNGVPNSGWRDTAS</sequence>
<evidence type="ECO:0000313" key="7">
    <source>
        <dbReference type="EMBL" id="QEL21044.1"/>
    </source>
</evidence>
<reference evidence="8" key="1">
    <citation type="submission" date="2019-08" db="EMBL/GenBank/DDBJ databases">
        <title>Limnoglobus roseus gen. nov., sp. nov., a novel freshwater planctomycete with a giant genome from the family Gemmataceae.</title>
        <authorList>
            <person name="Kulichevskaya I.S."/>
            <person name="Naumoff D.G."/>
            <person name="Miroshnikov K."/>
            <person name="Ivanova A."/>
            <person name="Philippov D.A."/>
            <person name="Hakobyan A."/>
            <person name="Rijpstra I.C."/>
            <person name="Sinninghe Damste J.S."/>
            <person name="Liesack W."/>
            <person name="Dedysh S.N."/>
        </authorList>
    </citation>
    <scope>NUCLEOTIDE SEQUENCE [LARGE SCALE GENOMIC DNA]</scope>
    <source>
        <strain evidence="8">PX52</strain>
    </source>
</reference>
<dbReference type="Proteomes" id="UP000324974">
    <property type="component" value="Chromosome"/>
</dbReference>
<dbReference type="EMBL" id="CP042425">
    <property type="protein sequence ID" value="QEL21044.1"/>
    <property type="molecule type" value="Genomic_DNA"/>
</dbReference>
<keyword evidence="5" id="KW-0479">Metal-binding</keyword>
<accession>A0A5C1AUV3</accession>
<proteinExistence type="predicted"/>
<dbReference type="OrthoDB" id="9813689at2"/>
<feature type="transmembrane region" description="Helical" evidence="6">
    <location>
        <begin position="79"/>
        <end position="96"/>
    </location>
</feature>
<evidence type="ECO:0000256" key="5">
    <source>
        <dbReference type="PIRSR" id="PIRSR604254-1"/>
    </source>
</evidence>
<dbReference type="RefSeq" id="WP_149115287.1">
    <property type="nucleotide sequence ID" value="NZ_CP042425.1"/>
</dbReference>
<dbReference type="GO" id="GO:0038023">
    <property type="term" value="F:signaling receptor activity"/>
    <property type="evidence" value="ECO:0007669"/>
    <property type="project" value="TreeGrafter"/>
</dbReference>
<feature type="transmembrane region" description="Helical" evidence="6">
    <location>
        <begin position="103"/>
        <end position="123"/>
    </location>
</feature>
<evidence type="ECO:0000256" key="1">
    <source>
        <dbReference type="ARBA" id="ARBA00004141"/>
    </source>
</evidence>
<protein>
    <submittedName>
        <fullName evidence="7">Uncharacterized protein</fullName>
    </submittedName>
</protein>
<dbReference type="Pfam" id="PF03006">
    <property type="entry name" value="HlyIII"/>
    <property type="match status" value="1"/>
</dbReference>
<name>A0A5C1AUV3_9BACT</name>
<dbReference type="GO" id="GO:0016020">
    <property type="term" value="C:membrane"/>
    <property type="evidence" value="ECO:0007669"/>
    <property type="project" value="UniProtKB-SubCell"/>
</dbReference>
<feature type="binding site" evidence="5">
    <location>
        <position position="194"/>
    </location>
    <ligand>
        <name>Zn(2+)</name>
        <dbReference type="ChEBI" id="CHEBI:29105"/>
    </ligand>
</feature>
<gene>
    <name evidence="7" type="ORF">PX52LOC_08173</name>
</gene>
<dbReference type="GO" id="GO:0046872">
    <property type="term" value="F:metal ion binding"/>
    <property type="evidence" value="ECO:0007669"/>
    <property type="project" value="UniProtKB-KW"/>
</dbReference>
<feature type="transmembrane region" description="Helical" evidence="6">
    <location>
        <begin position="12"/>
        <end position="29"/>
    </location>
</feature>
<keyword evidence="3 6" id="KW-1133">Transmembrane helix</keyword>
<dbReference type="AlphaFoldDB" id="A0A5C1AUV3"/>
<evidence type="ECO:0000313" key="8">
    <source>
        <dbReference type="Proteomes" id="UP000324974"/>
    </source>
</evidence>
<evidence type="ECO:0000256" key="4">
    <source>
        <dbReference type="ARBA" id="ARBA00023136"/>
    </source>
</evidence>
<comment type="subcellular location">
    <subcellularLocation>
        <location evidence="1">Membrane</location>
        <topology evidence="1">Multi-pass membrane protein</topology>
    </subcellularLocation>
</comment>
<dbReference type="InterPro" id="IPR004254">
    <property type="entry name" value="AdipoR/HlyIII-related"/>
</dbReference>
<dbReference type="PANTHER" id="PTHR20855:SF52">
    <property type="entry name" value="ADIPONECTIN RECEPTOR PROTEIN"/>
    <property type="match status" value="1"/>
</dbReference>
<feature type="binding site" evidence="5">
    <location>
        <position position="59"/>
    </location>
    <ligand>
        <name>Zn(2+)</name>
        <dbReference type="ChEBI" id="CHEBI:29105"/>
    </ligand>
</feature>
<evidence type="ECO:0000256" key="2">
    <source>
        <dbReference type="ARBA" id="ARBA00022692"/>
    </source>
</evidence>
<feature type="transmembrane region" description="Helical" evidence="6">
    <location>
        <begin position="129"/>
        <end position="145"/>
    </location>
</feature>
<keyword evidence="8" id="KW-1185">Reference proteome</keyword>
<keyword evidence="5" id="KW-0862">Zinc</keyword>
<feature type="transmembrane region" description="Helical" evidence="6">
    <location>
        <begin position="41"/>
        <end position="59"/>
    </location>
</feature>
<feature type="binding site" evidence="5">
    <location>
        <position position="198"/>
    </location>
    <ligand>
        <name>Zn(2+)</name>
        <dbReference type="ChEBI" id="CHEBI:29105"/>
    </ligand>
</feature>
<keyword evidence="2 6" id="KW-0812">Transmembrane</keyword>
<keyword evidence="4 6" id="KW-0472">Membrane</keyword>
<feature type="transmembrane region" description="Helical" evidence="6">
    <location>
        <begin position="157"/>
        <end position="176"/>
    </location>
</feature>
<organism evidence="7 8">
    <name type="scientific">Limnoglobus roseus</name>
    <dbReference type="NCBI Taxonomy" id="2598579"/>
    <lineage>
        <taxon>Bacteria</taxon>
        <taxon>Pseudomonadati</taxon>
        <taxon>Planctomycetota</taxon>
        <taxon>Planctomycetia</taxon>
        <taxon>Gemmatales</taxon>
        <taxon>Gemmataceae</taxon>
        <taxon>Limnoglobus</taxon>
    </lineage>
</organism>